<dbReference type="EMBL" id="BAAANY010000013">
    <property type="protein sequence ID" value="GAA1684956.1"/>
    <property type="molecule type" value="Genomic_DNA"/>
</dbReference>
<reference evidence="1 2" key="1">
    <citation type="journal article" date="2019" name="Int. J. Syst. Evol. Microbiol.">
        <title>The Global Catalogue of Microorganisms (GCM) 10K type strain sequencing project: providing services to taxonomists for standard genome sequencing and annotation.</title>
        <authorList>
            <consortium name="The Broad Institute Genomics Platform"/>
            <consortium name="The Broad Institute Genome Sequencing Center for Infectious Disease"/>
            <person name="Wu L."/>
            <person name="Ma J."/>
        </authorList>
    </citation>
    <scope>NUCLEOTIDE SEQUENCE [LARGE SCALE GENOMIC DNA]</scope>
    <source>
        <strain evidence="1 2">JCM 14718</strain>
    </source>
</reference>
<name>A0ABN2HB76_9ACTN</name>
<gene>
    <name evidence="1" type="ORF">GCM10009765_37880</name>
</gene>
<sequence length="103" mass="10761">MTADEVFDDIVDDLAGRGVSAGKMFGARAIMLDGKAICCLKRAEFGVKLGAGSAAHEKALALPEAVLFDPAGKGRPFKDWVALPASQSEHWPTLAQAAVQAAH</sequence>
<evidence type="ECO:0000313" key="1">
    <source>
        <dbReference type="EMBL" id="GAA1684956.1"/>
    </source>
</evidence>
<dbReference type="Proteomes" id="UP001500618">
    <property type="component" value="Unassembled WGS sequence"/>
</dbReference>
<proteinExistence type="predicted"/>
<evidence type="ECO:0008006" key="3">
    <source>
        <dbReference type="Google" id="ProtNLM"/>
    </source>
</evidence>
<dbReference type="SUPFAM" id="SSF159894">
    <property type="entry name" value="YgaC/TfoX-N like"/>
    <property type="match status" value="1"/>
</dbReference>
<protein>
    <recommendedName>
        <fullName evidence="3">TfoX N-terminal domain-containing protein</fullName>
    </recommendedName>
</protein>
<accession>A0ABN2HB76</accession>
<keyword evidence="2" id="KW-1185">Reference proteome</keyword>
<organism evidence="1 2">
    <name type="scientific">Fodinicola feengrottensis</name>
    <dbReference type="NCBI Taxonomy" id="435914"/>
    <lineage>
        <taxon>Bacteria</taxon>
        <taxon>Bacillati</taxon>
        <taxon>Actinomycetota</taxon>
        <taxon>Actinomycetes</taxon>
        <taxon>Mycobacteriales</taxon>
        <taxon>Fodinicola</taxon>
    </lineage>
</organism>
<evidence type="ECO:0000313" key="2">
    <source>
        <dbReference type="Proteomes" id="UP001500618"/>
    </source>
</evidence>
<dbReference type="RefSeq" id="WP_344311562.1">
    <property type="nucleotide sequence ID" value="NZ_BAAANY010000013.1"/>
</dbReference>
<comment type="caution">
    <text evidence="1">The sequence shown here is derived from an EMBL/GenBank/DDBJ whole genome shotgun (WGS) entry which is preliminary data.</text>
</comment>